<feature type="region of interest" description="Disordered" evidence="1">
    <location>
        <begin position="1"/>
        <end position="36"/>
    </location>
</feature>
<evidence type="ECO:0000313" key="3">
    <source>
        <dbReference type="Proteomes" id="UP001165121"/>
    </source>
</evidence>
<dbReference type="Proteomes" id="UP001165121">
    <property type="component" value="Unassembled WGS sequence"/>
</dbReference>
<evidence type="ECO:0000313" key="2">
    <source>
        <dbReference type="EMBL" id="GMF39573.1"/>
    </source>
</evidence>
<name>A0A9W6XIR9_9STRA</name>
<accession>A0A9W6XIR9</accession>
<feature type="region of interest" description="Disordered" evidence="1">
    <location>
        <begin position="65"/>
        <end position="102"/>
    </location>
</feature>
<proteinExistence type="predicted"/>
<reference evidence="2" key="1">
    <citation type="submission" date="2023-04" db="EMBL/GenBank/DDBJ databases">
        <title>Phytophthora fragariaefolia NBRC 109709.</title>
        <authorList>
            <person name="Ichikawa N."/>
            <person name="Sato H."/>
            <person name="Tonouchi N."/>
        </authorList>
    </citation>
    <scope>NUCLEOTIDE SEQUENCE</scope>
    <source>
        <strain evidence="2">NBRC 109709</strain>
    </source>
</reference>
<organism evidence="2 3">
    <name type="scientific">Phytophthora fragariaefolia</name>
    <dbReference type="NCBI Taxonomy" id="1490495"/>
    <lineage>
        <taxon>Eukaryota</taxon>
        <taxon>Sar</taxon>
        <taxon>Stramenopiles</taxon>
        <taxon>Oomycota</taxon>
        <taxon>Peronosporomycetes</taxon>
        <taxon>Peronosporales</taxon>
        <taxon>Peronosporaceae</taxon>
        <taxon>Phytophthora</taxon>
    </lineage>
</organism>
<evidence type="ECO:0000256" key="1">
    <source>
        <dbReference type="SAM" id="MobiDB-lite"/>
    </source>
</evidence>
<dbReference type="OrthoDB" id="125510at2759"/>
<dbReference type="EMBL" id="BSXT01001176">
    <property type="protein sequence ID" value="GMF39573.1"/>
    <property type="molecule type" value="Genomic_DNA"/>
</dbReference>
<sequence>MAGEKRSRATPAAAKPKAKKQKKTPKQSAQSQAERLAADMLDWDTCSGKGAESVAAMAFPLRLHLEPPPPMSSNASAENELFVDEEPDDWRYEDISDSDFDG</sequence>
<feature type="compositionally biased region" description="Basic residues" evidence="1">
    <location>
        <begin position="16"/>
        <end position="25"/>
    </location>
</feature>
<dbReference type="AlphaFoldDB" id="A0A9W6XIR9"/>
<protein>
    <submittedName>
        <fullName evidence="2">Unnamed protein product</fullName>
    </submittedName>
</protein>
<comment type="caution">
    <text evidence="2">The sequence shown here is derived from an EMBL/GenBank/DDBJ whole genome shotgun (WGS) entry which is preliminary data.</text>
</comment>
<keyword evidence="3" id="KW-1185">Reference proteome</keyword>
<gene>
    <name evidence="2" type="ORF">Pfra01_001181300</name>
</gene>